<evidence type="ECO:0000313" key="3">
    <source>
        <dbReference type="Proteomes" id="UP001266305"/>
    </source>
</evidence>
<protein>
    <submittedName>
        <fullName evidence="2">Uncharacterized protein</fullName>
    </submittedName>
</protein>
<dbReference type="Proteomes" id="UP001266305">
    <property type="component" value="Unassembled WGS sequence"/>
</dbReference>
<accession>A0ABQ9V1P1</accession>
<proteinExistence type="predicted"/>
<evidence type="ECO:0000256" key="1">
    <source>
        <dbReference type="SAM" id="MobiDB-lite"/>
    </source>
</evidence>
<gene>
    <name evidence="2" type="ORF">P7K49_017012</name>
</gene>
<evidence type="ECO:0000313" key="2">
    <source>
        <dbReference type="EMBL" id="KAK2103156.1"/>
    </source>
</evidence>
<organism evidence="2 3">
    <name type="scientific">Saguinus oedipus</name>
    <name type="common">Cotton-top tamarin</name>
    <name type="synonym">Oedipomidas oedipus</name>
    <dbReference type="NCBI Taxonomy" id="9490"/>
    <lineage>
        <taxon>Eukaryota</taxon>
        <taxon>Metazoa</taxon>
        <taxon>Chordata</taxon>
        <taxon>Craniata</taxon>
        <taxon>Vertebrata</taxon>
        <taxon>Euteleostomi</taxon>
        <taxon>Mammalia</taxon>
        <taxon>Eutheria</taxon>
        <taxon>Euarchontoglires</taxon>
        <taxon>Primates</taxon>
        <taxon>Haplorrhini</taxon>
        <taxon>Platyrrhini</taxon>
        <taxon>Cebidae</taxon>
        <taxon>Callitrichinae</taxon>
        <taxon>Saguinus</taxon>
    </lineage>
</organism>
<dbReference type="EMBL" id="JASSZA010000008">
    <property type="protein sequence ID" value="KAK2103156.1"/>
    <property type="molecule type" value="Genomic_DNA"/>
</dbReference>
<keyword evidence="3" id="KW-1185">Reference proteome</keyword>
<name>A0ABQ9V1P1_SAGOE</name>
<sequence>MQYLQGGLGKLTESIDVVYSEHSNMEFKTGSTDSTQRKKEQWQAATCYLRNEEEDIEQSTLFRPWLKPHSEASSRTGLGKKAQPAPEGRILLH</sequence>
<comment type="caution">
    <text evidence="2">The sequence shown here is derived from an EMBL/GenBank/DDBJ whole genome shotgun (WGS) entry which is preliminary data.</text>
</comment>
<feature type="region of interest" description="Disordered" evidence="1">
    <location>
        <begin position="62"/>
        <end position="93"/>
    </location>
</feature>
<reference evidence="2 3" key="1">
    <citation type="submission" date="2023-05" db="EMBL/GenBank/DDBJ databases">
        <title>B98-5 Cell Line De Novo Hybrid Assembly: An Optical Mapping Approach.</title>
        <authorList>
            <person name="Kananen K."/>
            <person name="Auerbach J.A."/>
            <person name="Kautto E."/>
            <person name="Blachly J.S."/>
        </authorList>
    </citation>
    <scope>NUCLEOTIDE SEQUENCE [LARGE SCALE GENOMIC DNA]</scope>
    <source>
        <strain evidence="2">B95-8</strain>
        <tissue evidence="2">Cell line</tissue>
    </source>
</reference>